<evidence type="ECO:0000256" key="6">
    <source>
        <dbReference type="ARBA" id="ARBA00022777"/>
    </source>
</evidence>
<sequence length="1694" mass="183470">MASTTPNVSGSSSNSNADGDVTAKFAAPPANMPTKVLRERVTTPDRATTTNVDRKSGPDADPQTDPASRPPHTRSISTQIGLTSPSQIPHSGSPFIYPIRSAVKVRPSAPSESGSASNKSLDSTIEQSRTMSMALPSPSEVALSSATSMESRSPASQTFQPQYYSHQLGSSPPPLSQTGLERALSQGSGVIPARSGPSQQSHSSSAKSMDPKDMVPSHSQDSFRSSGLDALDEECEPATALANQCAQTIVTANATAPAALLDAAPKGKSGFTNSGDTTWEGQTTMRFTHVQTEEGHMVLTGRDGKLLKCEDEPIHIPGAIQSFGCMVVVREDEEGVLVVRQCSENTGDILSLSPAYLFSLPSFLDTMDDDQADILWDNIEALNDSPEELNETGPTVFRLHGWGQPGPGTGRARARKHWDVWCAAHRPEPQNDDGSPPLIILEFELVNDTNNPRNPPTDGQKPVGALPPTFSEEEHHSETGSIRIVKGESAVPSGMTFRRSSSTATTNTSPPSSEVTTTTDSDRTTRNPSGSLTPSVGTGTPLSANGDIGTPRGGLEGQPYIPAAEDVAESTLSTSKPLKALARMRLSKERAIRGSSRRRQGAGGPGVHAAPGAPFEPDDVALDMFGILAQVNEQLAAQTDLQSFLKVAVSVVREITMFSRVMIYQFDEQWNGQVVCELVNWNDTHDLYRGLHFPASDIPAQARAMYKLNKIRLLYDRDQTTARLVCRDHSDLERPVDMTHCFLRAMSPIHIKYLANMGVRASMSISIIAFDQLWGLIALHTYGDHGKRVSFPVRQLSRLIGDSISRNIERLSYARRLSARKLINTLPTDKNPSGYIISNAEDLLALFDADFGIIAVGQEAKILGPLDASQEVLAVTEYLRIKRFDTVVTSNEMLKDFPDMDIPTTLKTLAGLLVVPLTPTGGDFIAFLRKAQLRQINWAGKPFKDGKEANAILDPRKSFKKWSETVEGTARAWKDEELETASVLCLVYGKFISVWRQREQAIQHNAMNKLLLSNASHEVRTPLNHIINYLEMALDGPLDTDTRDNLSKSHLASKSLLFVINDLLDLTRQEEGKKLYLQEPFDLGSTLREAVEMHESEAKRRKIDFSLEMDPEHCMVLGDKNKVRQIVVNSVTNAVSHTKEGQVTVAMYRRTGEDMTTSGDGKFDMEAEIVISDTGAGIPKEKLESIFREIEQVESVLPSDIAPGDKMNGSAASILPAPRHGVLGLGLAINARIVKNLGGQLRVQSTVGEGSRFSYFIPFSIPPPEGSELMKKGSSAGSSAMRRSGSRDSGGSGSSAGVSEIDSLVEALNAPHLGNKEAQVRSNEGTPRRSLDSPSASASEAGPSGIRVRQSSSAQRKIIAHDFAWEKGSGSIPVEGSSVPLRSVKIDPHSLDSIPLTSDYFNTSVMSSELDAAVAQHKLQRRGMTGAASSYDSVRSAGSRKDSSLTSSSSNDENNATLNPSVREPSSSRSAFAPPGGGPQSPLSPPLDSPSSPSKAAQSPRSAFAKKKLGRTRPTSPGSERPNVPPLRALVVEDDPINAAILKKRLLLDQHSVIVAVNGEEGVQRFLEQGNEIDLVLMDLQMPICNGREACRRIRAIEKERAASRELQDRPASHVLNGGVPILAVSATLTEDMREELEGLGFDGWLLKPIDFARLAHLKKGITNLDYRSNNLWHLGYIWERGGWLHEAAKRTIS</sequence>
<dbReference type="SUPFAM" id="SSF55781">
    <property type="entry name" value="GAF domain-like"/>
    <property type="match status" value="2"/>
</dbReference>
<dbReference type="Pfam" id="PF01590">
    <property type="entry name" value="GAF"/>
    <property type="match status" value="1"/>
</dbReference>
<accession>A0AAN6GKD1</accession>
<feature type="domain" description="Response regulatory" evidence="15">
    <location>
        <begin position="1528"/>
        <end position="1663"/>
    </location>
</feature>
<dbReference type="InterPro" id="IPR003661">
    <property type="entry name" value="HisK_dim/P_dom"/>
</dbReference>
<evidence type="ECO:0000256" key="11">
    <source>
        <dbReference type="PROSITE-ProRule" id="PRU00169"/>
    </source>
</evidence>
<keyword evidence="5" id="KW-0547">Nucleotide-binding</keyword>
<name>A0AAN6GKD1_9BASI</name>
<dbReference type="SUPFAM" id="SSF55874">
    <property type="entry name" value="ATPase domain of HSP90 chaperone/DNA topoisomerase II/histidine kinase"/>
    <property type="match status" value="1"/>
</dbReference>
<dbReference type="GO" id="GO:0006355">
    <property type="term" value="P:regulation of DNA-templated transcription"/>
    <property type="evidence" value="ECO:0007669"/>
    <property type="project" value="InterPro"/>
</dbReference>
<dbReference type="SUPFAM" id="SSF52172">
    <property type="entry name" value="CheY-like"/>
    <property type="match status" value="1"/>
</dbReference>
<feature type="region of interest" description="Disordered" evidence="12">
    <location>
        <begin position="589"/>
        <end position="613"/>
    </location>
</feature>
<proteinExistence type="predicted"/>
<dbReference type="Proteomes" id="UP001176517">
    <property type="component" value="Unassembled WGS sequence"/>
</dbReference>
<feature type="compositionally biased region" description="Low complexity" evidence="12">
    <location>
        <begin position="1333"/>
        <end position="1345"/>
    </location>
</feature>
<feature type="compositionally biased region" description="Low complexity" evidence="12">
    <location>
        <begin position="1"/>
        <end position="20"/>
    </location>
</feature>
<dbReference type="InterPro" id="IPR013654">
    <property type="entry name" value="PAS_2"/>
</dbReference>
<evidence type="ECO:0000256" key="12">
    <source>
        <dbReference type="SAM" id="MobiDB-lite"/>
    </source>
</evidence>
<dbReference type="CDD" id="cd17546">
    <property type="entry name" value="REC_hyHK_CKI1_RcsC-like"/>
    <property type="match status" value="1"/>
</dbReference>
<evidence type="ECO:0000259" key="13">
    <source>
        <dbReference type="PROSITE" id="PS50046"/>
    </source>
</evidence>
<dbReference type="Pfam" id="PF02518">
    <property type="entry name" value="HATPase_c"/>
    <property type="match status" value="1"/>
</dbReference>
<evidence type="ECO:0000313" key="17">
    <source>
        <dbReference type="Proteomes" id="UP001176517"/>
    </source>
</evidence>
<evidence type="ECO:0000313" key="16">
    <source>
        <dbReference type="EMBL" id="KAK0544720.1"/>
    </source>
</evidence>
<dbReference type="Pfam" id="PF08446">
    <property type="entry name" value="PAS_2"/>
    <property type="match status" value="1"/>
</dbReference>
<dbReference type="GO" id="GO:0000155">
    <property type="term" value="F:phosphorelay sensor kinase activity"/>
    <property type="evidence" value="ECO:0007669"/>
    <property type="project" value="InterPro"/>
</dbReference>
<feature type="region of interest" description="Disordered" evidence="12">
    <location>
        <begin position="1312"/>
        <end position="1353"/>
    </location>
</feature>
<evidence type="ECO:0008006" key="18">
    <source>
        <dbReference type="Google" id="ProtNLM"/>
    </source>
</evidence>
<evidence type="ECO:0000256" key="8">
    <source>
        <dbReference type="ARBA" id="ARBA00022991"/>
    </source>
</evidence>
<dbReference type="Gene3D" id="3.30.565.10">
    <property type="entry name" value="Histidine kinase-like ATPase, C-terminal domain"/>
    <property type="match status" value="1"/>
</dbReference>
<feature type="compositionally biased region" description="Low complexity" evidence="12">
    <location>
        <begin position="448"/>
        <end position="458"/>
    </location>
</feature>
<keyword evidence="3" id="KW-0716">Sensory transduction</keyword>
<dbReference type="InterPro" id="IPR004358">
    <property type="entry name" value="Sig_transdc_His_kin-like_C"/>
</dbReference>
<dbReference type="CDD" id="cd00082">
    <property type="entry name" value="HisKA"/>
    <property type="match status" value="1"/>
</dbReference>
<feature type="region of interest" description="Disordered" evidence="12">
    <location>
        <begin position="1421"/>
        <end position="1527"/>
    </location>
</feature>
<dbReference type="Pfam" id="PF00360">
    <property type="entry name" value="PHY"/>
    <property type="match status" value="1"/>
</dbReference>
<feature type="compositionally biased region" description="Polar residues" evidence="12">
    <location>
        <begin position="530"/>
        <end position="543"/>
    </location>
</feature>
<feature type="compositionally biased region" description="Polar residues" evidence="12">
    <location>
        <begin position="1451"/>
        <end position="1470"/>
    </location>
</feature>
<dbReference type="SMART" id="SM00388">
    <property type="entry name" value="HisKA"/>
    <property type="match status" value="1"/>
</dbReference>
<dbReference type="PROSITE" id="PS50046">
    <property type="entry name" value="PHYTOCHROME_2"/>
    <property type="match status" value="1"/>
</dbReference>
<dbReference type="PROSITE" id="PS50109">
    <property type="entry name" value="HIS_KIN"/>
    <property type="match status" value="1"/>
</dbReference>
<dbReference type="Gene3D" id="3.30.450.40">
    <property type="match status" value="1"/>
</dbReference>
<dbReference type="Gene3D" id="3.30.450.20">
    <property type="entry name" value="PAS domain"/>
    <property type="match status" value="1"/>
</dbReference>
<dbReference type="GO" id="GO:0009881">
    <property type="term" value="F:photoreceptor activity"/>
    <property type="evidence" value="ECO:0007669"/>
    <property type="project" value="UniProtKB-KW"/>
</dbReference>
<evidence type="ECO:0000256" key="4">
    <source>
        <dbReference type="ARBA" id="ARBA00022679"/>
    </source>
</evidence>
<evidence type="ECO:0000256" key="7">
    <source>
        <dbReference type="ARBA" id="ARBA00022840"/>
    </source>
</evidence>
<dbReference type="PANTHER" id="PTHR43065:SF10">
    <property type="entry name" value="PEROXIDE STRESS-ACTIVATED HISTIDINE KINASE MAK3"/>
    <property type="match status" value="1"/>
</dbReference>
<reference evidence="16" key="1">
    <citation type="journal article" date="2023" name="PhytoFront">
        <title>Draft Genome Resources of Seven Strains of Tilletia horrida, Causal Agent of Kernel Smut of Rice.</title>
        <authorList>
            <person name="Khanal S."/>
            <person name="Antony Babu S."/>
            <person name="Zhou X.G."/>
        </authorList>
    </citation>
    <scope>NUCLEOTIDE SEQUENCE</scope>
    <source>
        <strain evidence="16">TX6</strain>
    </source>
</reference>
<feature type="region of interest" description="Disordered" evidence="12">
    <location>
        <begin position="1266"/>
        <end position="1297"/>
    </location>
</feature>
<dbReference type="InterPro" id="IPR036097">
    <property type="entry name" value="HisK_dim/P_sf"/>
</dbReference>
<dbReference type="InterPro" id="IPR043150">
    <property type="entry name" value="Phytochrome_PHY_sf"/>
</dbReference>
<dbReference type="InterPro" id="IPR036890">
    <property type="entry name" value="HATPase_C_sf"/>
</dbReference>
<dbReference type="InterPro" id="IPR003594">
    <property type="entry name" value="HATPase_dom"/>
</dbReference>
<dbReference type="EMBL" id="JAPDMZ010000267">
    <property type="protein sequence ID" value="KAK0544720.1"/>
    <property type="molecule type" value="Genomic_DNA"/>
</dbReference>
<organism evidence="16 17">
    <name type="scientific">Tilletia horrida</name>
    <dbReference type="NCBI Taxonomy" id="155126"/>
    <lineage>
        <taxon>Eukaryota</taxon>
        <taxon>Fungi</taxon>
        <taxon>Dikarya</taxon>
        <taxon>Basidiomycota</taxon>
        <taxon>Ustilaginomycotina</taxon>
        <taxon>Exobasidiomycetes</taxon>
        <taxon>Tilletiales</taxon>
        <taxon>Tilletiaceae</taxon>
        <taxon>Tilletia</taxon>
    </lineage>
</organism>
<feature type="compositionally biased region" description="Low complexity" evidence="12">
    <location>
        <begin position="1273"/>
        <end position="1287"/>
    </location>
</feature>
<dbReference type="GO" id="GO:0009584">
    <property type="term" value="P:detection of visible light"/>
    <property type="evidence" value="ECO:0007669"/>
    <property type="project" value="InterPro"/>
</dbReference>
<dbReference type="Gene3D" id="3.40.50.2300">
    <property type="match status" value="1"/>
</dbReference>
<feature type="compositionally biased region" description="Polar residues" evidence="12">
    <location>
        <begin position="110"/>
        <end position="131"/>
    </location>
</feature>
<keyword evidence="8" id="KW-0157">Chromophore</keyword>
<dbReference type="SMART" id="SM00448">
    <property type="entry name" value="REC"/>
    <property type="match status" value="1"/>
</dbReference>
<dbReference type="InterPro" id="IPR011006">
    <property type="entry name" value="CheY-like_superfamily"/>
</dbReference>
<dbReference type="Pfam" id="PF00072">
    <property type="entry name" value="Response_reg"/>
    <property type="match status" value="1"/>
</dbReference>
<feature type="compositionally biased region" description="Polar residues" evidence="12">
    <location>
        <begin position="74"/>
        <end position="90"/>
    </location>
</feature>
<feature type="modified residue" description="4-aspartylphosphate" evidence="11">
    <location>
        <position position="1579"/>
    </location>
</feature>
<dbReference type="Gene3D" id="3.30.450.270">
    <property type="match status" value="1"/>
</dbReference>
<evidence type="ECO:0000256" key="2">
    <source>
        <dbReference type="ARBA" id="ARBA00022553"/>
    </source>
</evidence>
<dbReference type="SMART" id="SM00387">
    <property type="entry name" value="HATPase_c"/>
    <property type="match status" value="1"/>
</dbReference>
<feature type="compositionally biased region" description="Low complexity" evidence="12">
    <location>
        <begin position="1489"/>
        <end position="1503"/>
    </location>
</feature>
<dbReference type="PRINTS" id="PR00344">
    <property type="entry name" value="BCTRLSENSOR"/>
</dbReference>
<dbReference type="SUPFAM" id="SSF47384">
    <property type="entry name" value="Homodimeric domain of signal transducing histidine kinase"/>
    <property type="match status" value="1"/>
</dbReference>
<dbReference type="SUPFAM" id="SSF55785">
    <property type="entry name" value="PYP-like sensor domain (PAS domain)"/>
    <property type="match status" value="1"/>
</dbReference>
<evidence type="ECO:0000259" key="15">
    <source>
        <dbReference type="PROSITE" id="PS50110"/>
    </source>
</evidence>
<dbReference type="PROSITE" id="PS50110">
    <property type="entry name" value="RESPONSE_REGULATORY"/>
    <property type="match status" value="1"/>
</dbReference>
<feature type="region of interest" description="Disordered" evidence="12">
    <location>
        <begin position="1"/>
        <end position="228"/>
    </location>
</feature>
<feature type="compositionally biased region" description="Low complexity" evidence="12">
    <location>
        <begin position="500"/>
        <end position="519"/>
    </location>
</feature>
<keyword evidence="10" id="KW-0675">Receptor</keyword>
<dbReference type="InterPro" id="IPR001789">
    <property type="entry name" value="Sig_transdc_resp-reg_receiver"/>
</dbReference>
<feature type="compositionally biased region" description="Low complexity" evidence="12">
    <location>
        <begin position="195"/>
        <end position="208"/>
    </location>
</feature>
<dbReference type="InterPro" id="IPR005467">
    <property type="entry name" value="His_kinase_dom"/>
</dbReference>
<dbReference type="PANTHER" id="PTHR43065">
    <property type="entry name" value="SENSOR HISTIDINE KINASE"/>
    <property type="match status" value="1"/>
</dbReference>
<keyword evidence="1" id="KW-0600">Photoreceptor protein</keyword>
<dbReference type="Pfam" id="PF00512">
    <property type="entry name" value="HisKA"/>
    <property type="match status" value="1"/>
</dbReference>
<keyword evidence="9" id="KW-0902">Two-component regulatory system</keyword>
<dbReference type="InterPro" id="IPR013515">
    <property type="entry name" value="Phytochrome_cen-reg"/>
</dbReference>
<dbReference type="SMART" id="SM00065">
    <property type="entry name" value="GAF"/>
    <property type="match status" value="1"/>
</dbReference>
<keyword evidence="17" id="KW-1185">Reference proteome</keyword>
<feature type="domain" description="Histidine kinase" evidence="14">
    <location>
        <begin position="1014"/>
        <end position="1261"/>
    </location>
</feature>
<evidence type="ECO:0000256" key="10">
    <source>
        <dbReference type="ARBA" id="ARBA00023170"/>
    </source>
</evidence>
<feature type="compositionally biased region" description="Polar residues" evidence="12">
    <location>
        <begin position="142"/>
        <end position="170"/>
    </location>
</feature>
<keyword evidence="2 11" id="KW-0597">Phosphoprotein</keyword>
<keyword evidence="7" id="KW-0067">ATP-binding</keyword>
<feature type="domain" description="Phytochrome chromophore attachment site" evidence="13">
    <location>
        <begin position="640"/>
        <end position="802"/>
    </location>
</feature>
<dbReference type="Gene3D" id="1.10.287.130">
    <property type="match status" value="1"/>
</dbReference>
<evidence type="ECO:0000256" key="5">
    <source>
        <dbReference type="ARBA" id="ARBA00022741"/>
    </source>
</evidence>
<dbReference type="InterPro" id="IPR029016">
    <property type="entry name" value="GAF-like_dom_sf"/>
</dbReference>
<keyword evidence="6" id="KW-0418">Kinase</keyword>
<dbReference type="InterPro" id="IPR035965">
    <property type="entry name" value="PAS-like_dom_sf"/>
</dbReference>
<dbReference type="InterPro" id="IPR016132">
    <property type="entry name" value="Phyto_chromo_attachment"/>
</dbReference>
<keyword evidence="4" id="KW-0808">Transferase</keyword>
<evidence type="ECO:0000256" key="9">
    <source>
        <dbReference type="ARBA" id="ARBA00023012"/>
    </source>
</evidence>
<evidence type="ECO:0000256" key="1">
    <source>
        <dbReference type="ARBA" id="ARBA00022543"/>
    </source>
</evidence>
<evidence type="ECO:0000259" key="14">
    <source>
        <dbReference type="PROSITE" id="PS50109"/>
    </source>
</evidence>
<comment type="caution">
    <text evidence="16">The sequence shown here is derived from an EMBL/GenBank/DDBJ whole genome shotgun (WGS) entry which is preliminary data.</text>
</comment>
<protein>
    <recommendedName>
        <fullName evidence="18">Phytochrome</fullName>
    </recommendedName>
</protein>
<gene>
    <name evidence="16" type="ORF">OC846_005960</name>
</gene>
<dbReference type="InterPro" id="IPR003018">
    <property type="entry name" value="GAF"/>
</dbReference>
<dbReference type="GO" id="GO:0005524">
    <property type="term" value="F:ATP binding"/>
    <property type="evidence" value="ECO:0007669"/>
    <property type="project" value="UniProtKB-KW"/>
</dbReference>
<feature type="region of interest" description="Disordered" evidence="12">
    <location>
        <begin position="448"/>
        <end position="559"/>
    </location>
</feature>
<evidence type="ECO:0000256" key="3">
    <source>
        <dbReference type="ARBA" id="ARBA00022606"/>
    </source>
</evidence>